<dbReference type="Gene3D" id="2.60.40.10">
    <property type="entry name" value="Immunoglobulins"/>
    <property type="match status" value="1"/>
</dbReference>
<dbReference type="AlphaFoldDB" id="A0A5C6RV57"/>
<keyword evidence="2" id="KW-1185">Reference proteome</keyword>
<reference evidence="1 2" key="1">
    <citation type="submission" date="2019-08" db="EMBL/GenBank/DDBJ databases">
        <title>Genome of Vicingus serpentipes NCIMB 15042.</title>
        <authorList>
            <person name="Bowman J.P."/>
        </authorList>
    </citation>
    <scope>NUCLEOTIDE SEQUENCE [LARGE SCALE GENOMIC DNA]</scope>
    <source>
        <strain evidence="1 2">NCIMB 15042</strain>
    </source>
</reference>
<organism evidence="1 2">
    <name type="scientific">Vicingus serpentipes</name>
    <dbReference type="NCBI Taxonomy" id="1926625"/>
    <lineage>
        <taxon>Bacteria</taxon>
        <taxon>Pseudomonadati</taxon>
        <taxon>Bacteroidota</taxon>
        <taxon>Flavobacteriia</taxon>
        <taxon>Flavobacteriales</taxon>
        <taxon>Vicingaceae</taxon>
        <taxon>Vicingus</taxon>
    </lineage>
</organism>
<evidence type="ECO:0000313" key="1">
    <source>
        <dbReference type="EMBL" id="TXB65987.1"/>
    </source>
</evidence>
<dbReference type="EMBL" id="VOOS01000002">
    <property type="protein sequence ID" value="TXB65987.1"/>
    <property type="molecule type" value="Genomic_DNA"/>
</dbReference>
<evidence type="ECO:0008006" key="3">
    <source>
        <dbReference type="Google" id="ProtNLM"/>
    </source>
</evidence>
<comment type="caution">
    <text evidence="1">The sequence shown here is derived from an EMBL/GenBank/DDBJ whole genome shotgun (WGS) entry which is preliminary data.</text>
</comment>
<protein>
    <recommendedName>
        <fullName evidence="3">Fibronectin type III domain-containing protein</fullName>
    </recommendedName>
</protein>
<dbReference type="OrthoDB" id="7574679at2"/>
<dbReference type="InterPro" id="IPR013783">
    <property type="entry name" value="Ig-like_fold"/>
</dbReference>
<dbReference type="RefSeq" id="WP_147099339.1">
    <property type="nucleotide sequence ID" value="NZ_VOOS01000002.1"/>
</dbReference>
<sequence length="199" mass="23171">MNRLFLVLVSSIFINKIDAQITASYINNRVELSWTHSDIKNVSFYVIEKSKNGKYFKPFLKIETTNKSYSSFIEVDNSPYKHQTYYRLRYINNNGNYYYSETISIRENATKKLPPTLINYNKLNVLVILKNNNGIETYAKLNIKEKNNELVSETLNSKIRSGNYFITASEDDSLLGYKIKIINPDQAETKYLSDTLNIE</sequence>
<proteinExistence type="predicted"/>
<dbReference type="Proteomes" id="UP000321721">
    <property type="component" value="Unassembled WGS sequence"/>
</dbReference>
<accession>A0A5C6RV57</accession>
<evidence type="ECO:0000313" key="2">
    <source>
        <dbReference type="Proteomes" id="UP000321721"/>
    </source>
</evidence>
<name>A0A5C6RV57_9FLAO</name>
<gene>
    <name evidence="1" type="ORF">FRY74_05295</name>
</gene>